<feature type="domain" description="RNase H type-1" evidence="8">
    <location>
        <begin position="56"/>
        <end position="193"/>
    </location>
</feature>
<protein>
    <recommendedName>
        <fullName evidence="3">ribonuclease H</fullName>
        <ecNumber evidence="3">3.1.26.4</ecNumber>
    </recommendedName>
</protein>
<dbReference type="Proteomes" id="UP001442364">
    <property type="component" value="Unassembled WGS sequence"/>
</dbReference>
<dbReference type="EC" id="3.1.26.4" evidence="3"/>
<evidence type="ECO:0000256" key="2">
    <source>
        <dbReference type="ARBA" id="ARBA00005300"/>
    </source>
</evidence>
<keyword evidence="4" id="KW-0540">Nuclease</keyword>
<dbReference type="InterPro" id="IPR036397">
    <property type="entry name" value="RNaseH_sf"/>
</dbReference>
<dbReference type="InterPro" id="IPR050092">
    <property type="entry name" value="RNase_H"/>
</dbReference>
<name>A0ABV1BTE0_9FIRM</name>
<evidence type="ECO:0000259" key="8">
    <source>
        <dbReference type="PROSITE" id="PS50879"/>
    </source>
</evidence>
<sequence>MAAKYYAVRKGRNTGIYRTWDECKSQVFQYAGAEYKSFTTEQEALEYIGRLKNNDVQSESYAYVDGSFNIVTGVYGYGGFLVYNNEKYIITGSGSDSEMASMRNVAGEILGSMAAVEKAIELGVKSVDIYFDYMGIRAWALGEWKRNKKGTIAYYDYMQSVKDKIAINFVKVKGHSSVEGNEEADRLAKKAVGIL</sequence>
<dbReference type="PANTHER" id="PTHR10642:SF26">
    <property type="entry name" value="RIBONUCLEASE H1"/>
    <property type="match status" value="1"/>
</dbReference>
<dbReference type="SUPFAM" id="SSF55658">
    <property type="entry name" value="L9 N-domain-like"/>
    <property type="match status" value="1"/>
</dbReference>
<evidence type="ECO:0000256" key="5">
    <source>
        <dbReference type="ARBA" id="ARBA00022723"/>
    </source>
</evidence>
<dbReference type="Gene3D" id="3.30.420.10">
    <property type="entry name" value="Ribonuclease H-like superfamily/Ribonuclease H"/>
    <property type="match status" value="1"/>
</dbReference>
<dbReference type="EMBL" id="JBBMER010000002">
    <property type="protein sequence ID" value="MEQ2379017.1"/>
    <property type="molecule type" value="Genomic_DNA"/>
</dbReference>
<dbReference type="RefSeq" id="WP_349153304.1">
    <property type="nucleotide sequence ID" value="NZ_JBBMER010000002.1"/>
</dbReference>
<dbReference type="InterPro" id="IPR012337">
    <property type="entry name" value="RNaseH-like_sf"/>
</dbReference>
<dbReference type="InterPro" id="IPR009027">
    <property type="entry name" value="Ribosomal_bL9/RNase_H1_N"/>
</dbReference>
<dbReference type="InterPro" id="IPR002156">
    <property type="entry name" value="RNaseH_domain"/>
</dbReference>
<dbReference type="Pfam" id="PF01693">
    <property type="entry name" value="Cauli_VI"/>
    <property type="match status" value="1"/>
</dbReference>
<keyword evidence="5" id="KW-0479">Metal-binding</keyword>
<proteinExistence type="inferred from homology"/>
<evidence type="ECO:0000313" key="10">
    <source>
        <dbReference type="Proteomes" id="UP001442364"/>
    </source>
</evidence>
<dbReference type="SUPFAM" id="SSF53098">
    <property type="entry name" value="Ribonuclease H-like"/>
    <property type="match status" value="1"/>
</dbReference>
<dbReference type="CDD" id="cd09277">
    <property type="entry name" value="RNase_HI_bacteria_like"/>
    <property type="match status" value="1"/>
</dbReference>
<dbReference type="PROSITE" id="PS50879">
    <property type="entry name" value="RNASE_H_1"/>
    <property type="match status" value="1"/>
</dbReference>
<dbReference type="InterPro" id="IPR011320">
    <property type="entry name" value="RNase_H1_N"/>
</dbReference>
<comment type="catalytic activity">
    <reaction evidence="1">
        <text>Endonucleolytic cleavage to 5'-phosphomonoester.</text>
        <dbReference type="EC" id="3.1.26.4"/>
    </reaction>
</comment>
<keyword evidence="6" id="KW-0255">Endonuclease</keyword>
<accession>A0ABV1BTE0</accession>
<dbReference type="Gene3D" id="3.40.970.10">
    <property type="entry name" value="Ribonuclease H1, N-terminal domain"/>
    <property type="match status" value="1"/>
</dbReference>
<evidence type="ECO:0000256" key="6">
    <source>
        <dbReference type="ARBA" id="ARBA00022759"/>
    </source>
</evidence>
<evidence type="ECO:0000256" key="3">
    <source>
        <dbReference type="ARBA" id="ARBA00012180"/>
    </source>
</evidence>
<comment type="similarity">
    <text evidence="2">Belongs to the RNase H family.</text>
</comment>
<reference evidence="9 10" key="1">
    <citation type="submission" date="2024-03" db="EMBL/GenBank/DDBJ databases">
        <title>Human intestinal bacterial collection.</title>
        <authorList>
            <person name="Pauvert C."/>
            <person name="Hitch T.C.A."/>
            <person name="Clavel T."/>
        </authorList>
    </citation>
    <scope>NUCLEOTIDE SEQUENCE [LARGE SCALE GENOMIC DNA]</scope>
    <source>
        <strain evidence="9 10">CLA-AA-H255</strain>
    </source>
</reference>
<dbReference type="Pfam" id="PF00075">
    <property type="entry name" value="RNase_H"/>
    <property type="match status" value="1"/>
</dbReference>
<gene>
    <name evidence="9" type="ORF">WMO14_03840</name>
</gene>
<keyword evidence="7" id="KW-0378">Hydrolase</keyword>
<organism evidence="9 10">
    <name type="scientific">[Lactobacillus] rogosae</name>
    <dbReference type="NCBI Taxonomy" id="706562"/>
    <lineage>
        <taxon>Bacteria</taxon>
        <taxon>Bacillati</taxon>
        <taxon>Bacillota</taxon>
        <taxon>Clostridia</taxon>
        <taxon>Lachnospirales</taxon>
        <taxon>Lachnospiraceae</taxon>
        <taxon>Lachnospira</taxon>
    </lineage>
</organism>
<evidence type="ECO:0000256" key="7">
    <source>
        <dbReference type="ARBA" id="ARBA00022801"/>
    </source>
</evidence>
<dbReference type="InterPro" id="IPR037056">
    <property type="entry name" value="RNase_H1_N_sf"/>
</dbReference>
<comment type="caution">
    <text evidence="9">The sequence shown here is derived from an EMBL/GenBank/DDBJ whole genome shotgun (WGS) entry which is preliminary data.</text>
</comment>
<dbReference type="PANTHER" id="PTHR10642">
    <property type="entry name" value="RIBONUCLEASE H1"/>
    <property type="match status" value="1"/>
</dbReference>
<evidence type="ECO:0000256" key="1">
    <source>
        <dbReference type="ARBA" id="ARBA00000077"/>
    </source>
</evidence>
<keyword evidence="10" id="KW-1185">Reference proteome</keyword>
<evidence type="ECO:0000313" key="9">
    <source>
        <dbReference type="EMBL" id="MEQ2379017.1"/>
    </source>
</evidence>
<evidence type="ECO:0000256" key="4">
    <source>
        <dbReference type="ARBA" id="ARBA00022722"/>
    </source>
</evidence>